<gene>
    <name evidence="1" type="ORF">TKK_001260</name>
</gene>
<sequence length="88" mass="10188">MVLRFLFRYFSNNEQLVNKLADSKPIRRAAQMVVYLLNRTSTLSGAHQLPRNSIEFGQQIVGAAKKFSNDFKKELKEAQDELKKKQSK</sequence>
<organism evidence="1 2">
    <name type="scientific">Trichogramma kaykai</name>
    <dbReference type="NCBI Taxonomy" id="54128"/>
    <lineage>
        <taxon>Eukaryota</taxon>
        <taxon>Metazoa</taxon>
        <taxon>Ecdysozoa</taxon>
        <taxon>Arthropoda</taxon>
        <taxon>Hexapoda</taxon>
        <taxon>Insecta</taxon>
        <taxon>Pterygota</taxon>
        <taxon>Neoptera</taxon>
        <taxon>Endopterygota</taxon>
        <taxon>Hymenoptera</taxon>
        <taxon>Apocrita</taxon>
        <taxon>Proctotrupomorpha</taxon>
        <taxon>Chalcidoidea</taxon>
        <taxon>Trichogrammatidae</taxon>
        <taxon>Trichogramma</taxon>
    </lineage>
</organism>
<accession>A0ABD2XL12</accession>
<dbReference type="PANTHER" id="PTHR41161">
    <property type="entry name" value="PROTEIN NCBP2AS2"/>
    <property type="match status" value="1"/>
</dbReference>
<dbReference type="Proteomes" id="UP001627154">
    <property type="component" value="Unassembled WGS sequence"/>
</dbReference>
<proteinExistence type="predicted"/>
<dbReference type="InterPro" id="IPR042407">
    <property type="entry name" value="NCBP2-AS2"/>
</dbReference>
<dbReference type="PANTHER" id="PTHR41161:SF1">
    <property type="entry name" value="PROTEIN NCBP2AS2"/>
    <property type="match status" value="1"/>
</dbReference>
<dbReference type="EMBL" id="JBJJXI010000019">
    <property type="protein sequence ID" value="KAL3405819.1"/>
    <property type="molecule type" value="Genomic_DNA"/>
</dbReference>
<name>A0ABD2XL12_9HYME</name>
<evidence type="ECO:0000313" key="2">
    <source>
        <dbReference type="Proteomes" id="UP001627154"/>
    </source>
</evidence>
<dbReference type="AlphaFoldDB" id="A0ABD2XL12"/>
<evidence type="ECO:0000313" key="1">
    <source>
        <dbReference type="EMBL" id="KAL3405819.1"/>
    </source>
</evidence>
<protein>
    <submittedName>
        <fullName evidence="1">Uncharacterized protein</fullName>
    </submittedName>
</protein>
<comment type="caution">
    <text evidence="1">The sequence shown here is derived from an EMBL/GenBank/DDBJ whole genome shotgun (WGS) entry which is preliminary data.</text>
</comment>
<reference evidence="1 2" key="1">
    <citation type="journal article" date="2024" name="bioRxiv">
        <title>A reference genome for Trichogramma kaykai: A tiny desert-dwelling parasitoid wasp with competing sex-ratio distorters.</title>
        <authorList>
            <person name="Culotta J."/>
            <person name="Lindsey A.R."/>
        </authorList>
    </citation>
    <scope>NUCLEOTIDE SEQUENCE [LARGE SCALE GENOMIC DNA]</scope>
    <source>
        <strain evidence="1 2">KSX58</strain>
    </source>
</reference>
<keyword evidence="2" id="KW-1185">Reference proteome</keyword>